<keyword evidence="1" id="KW-0732">Signal</keyword>
<evidence type="ECO:0000313" key="2">
    <source>
        <dbReference type="EMBL" id="RYU93432.1"/>
    </source>
</evidence>
<evidence type="ECO:0000256" key="1">
    <source>
        <dbReference type="SAM" id="SignalP"/>
    </source>
</evidence>
<dbReference type="InterPro" id="IPR032710">
    <property type="entry name" value="NTF2-like_dom_sf"/>
</dbReference>
<feature type="signal peptide" evidence="1">
    <location>
        <begin position="1"/>
        <end position="20"/>
    </location>
</feature>
<reference evidence="2 3" key="1">
    <citation type="submission" date="2019-02" db="EMBL/GenBank/DDBJ databases">
        <title>Bacterial novel species Emticicia sp. 17J42-9 isolated from soil.</title>
        <authorList>
            <person name="Jung H.-Y."/>
        </authorList>
    </citation>
    <scope>NUCLEOTIDE SEQUENCE [LARGE SCALE GENOMIC DNA]</scope>
    <source>
        <strain evidence="2 3">17J42-9</strain>
    </source>
</reference>
<organism evidence="2 3">
    <name type="scientific">Emticicia agri</name>
    <dbReference type="NCBI Taxonomy" id="2492393"/>
    <lineage>
        <taxon>Bacteria</taxon>
        <taxon>Pseudomonadati</taxon>
        <taxon>Bacteroidota</taxon>
        <taxon>Cytophagia</taxon>
        <taxon>Cytophagales</taxon>
        <taxon>Leadbetterellaceae</taxon>
        <taxon>Emticicia</taxon>
    </lineage>
</organism>
<dbReference type="EMBL" id="SEWF01000045">
    <property type="protein sequence ID" value="RYU93432.1"/>
    <property type="molecule type" value="Genomic_DNA"/>
</dbReference>
<gene>
    <name evidence="2" type="ORF">EWM59_22045</name>
</gene>
<evidence type="ECO:0000313" key="3">
    <source>
        <dbReference type="Proteomes" id="UP000293162"/>
    </source>
</evidence>
<sequence>MKVTRFLWLALAFLSAGCFAQHKSETSWQEMVKAERAFAAYAQKTNTKQAFLKFMARNGIKFQKGEAMNAIQLFEALPDTESNDWLSWWPVFADMASSDDLGYTYGPWQYFTSKTDSVPTATGFFSSVWQKQPNGEWKNLVDLGTSYKTNFSRTEEVAHAKMPLKKLSAKVDKTQEQAALIALDKKYIAELNQQSASFTPTYYSTEGRIHRPNEAPVIGLNEIRQYQEGDKNFSFSYLNAEVSAAADMAYTYGKVAVKLPGGRIINANYIRIWKKEDSSTWKIILDVIGMS</sequence>
<comment type="caution">
    <text evidence="2">The sequence shown here is derived from an EMBL/GenBank/DDBJ whole genome shotgun (WGS) entry which is preliminary data.</text>
</comment>
<name>A0A4Q5LUW4_9BACT</name>
<proteinExistence type="predicted"/>
<evidence type="ECO:0008006" key="4">
    <source>
        <dbReference type="Google" id="ProtNLM"/>
    </source>
</evidence>
<dbReference type="OrthoDB" id="1119084at2"/>
<keyword evidence="3" id="KW-1185">Reference proteome</keyword>
<dbReference type="Proteomes" id="UP000293162">
    <property type="component" value="Unassembled WGS sequence"/>
</dbReference>
<feature type="chain" id="PRO_5020496204" description="Nuclear transport factor 2 family protein" evidence="1">
    <location>
        <begin position="21"/>
        <end position="291"/>
    </location>
</feature>
<dbReference type="Gene3D" id="3.10.450.50">
    <property type="match status" value="2"/>
</dbReference>
<dbReference type="SUPFAM" id="SSF54427">
    <property type="entry name" value="NTF2-like"/>
    <property type="match status" value="2"/>
</dbReference>
<protein>
    <recommendedName>
        <fullName evidence="4">Nuclear transport factor 2 family protein</fullName>
    </recommendedName>
</protein>
<dbReference type="PROSITE" id="PS51257">
    <property type="entry name" value="PROKAR_LIPOPROTEIN"/>
    <property type="match status" value="1"/>
</dbReference>
<dbReference type="AlphaFoldDB" id="A0A4Q5LUW4"/>
<accession>A0A4Q5LUW4</accession>
<dbReference type="RefSeq" id="WP_130023422.1">
    <property type="nucleotide sequence ID" value="NZ_SEWF01000045.1"/>
</dbReference>